<proteinExistence type="predicted"/>
<gene>
    <name evidence="5" type="ORF">A2W18_05520</name>
</gene>
<feature type="domain" description="HTH araC/xylS-type" evidence="4">
    <location>
        <begin position="97"/>
        <end position="169"/>
    </location>
</feature>
<comment type="caution">
    <text evidence="5">The sequence shown here is derived from an EMBL/GenBank/DDBJ whole genome shotgun (WGS) entry which is preliminary data.</text>
</comment>
<keyword evidence="1" id="KW-0805">Transcription regulation</keyword>
<dbReference type="InterPro" id="IPR020449">
    <property type="entry name" value="Tscrpt_reg_AraC-type_HTH"/>
</dbReference>
<dbReference type="Proteomes" id="UP000179076">
    <property type="component" value="Unassembled WGS sequence"/>
</dbReference>
<evidence type="ECO:0000313" key="5">
    <source>
        <dbReference type="EMBL" id="OGI63454.1"/>
    </source>
</evidence>
<dbReference type="SMART" id="SM00342">
    <property type="entry name" value="HTH_ARAC"/>
    <property type="match status" value="1"/>
</dbReference>
<dbReference type="PROSITE" id="PS01124">
    <property type="entry name" value="HTH_ARAC_FAMILY_2"/>
    <property type="match status" value="1"/>
</dbReference>
<dbReference type="PANTHER" id="PTHR46796">
    <property type="entry name" value="HTH-TYPE TRANSCRIPTIONAL ACTIVATOR RHAS-RELATED"/>
    <property type="match status" value="1"/>
</dbReference>
<dbReference type="InterPro" id="IPR050204">
    <property type="entry name" value="AraC_XylS_family_regulators"/>
</dbReference>
<evidence type="ECO:0000259" key="4">
    <source>
        <dbReference type="PROSITE" id="PS01124"/>
    </source>
</evidence>
<dbReference type="Gene3D" id="1.10.10.60">
    <property type="entry name" value="Homeodomain-like"/>
    <property type="match status" value="2"/>
</dbReference>
<protein>
    <recommendedName>
        <fullName evidence="4">HTH araC/xylS-type domain-containing protein</fullName>
    </recommendedName>
</protein>
<dbReference type="InterPro" id="IPR018060">
    <property type="entry name" value="HTH_AraC"/>
</dbReference>
<dbReference type="InterPro" id="IPR009057">
    <property type="entry name" value="Homeodomain-like_sf"/>
</dbReference>
<dbReference type="GO" id="GO:0003700">
    <property type="term" value="F:DNA-binding transcription factor activity"/>
    <property type="evidence" value="ECO:0007669"/>
    <property type="project" value="InterPro"/>
</dbReference>
<dbReference type="GO" id="GO:0043565">
    <property type="term" value="F:sequence-specific DNA binding"/>
    <property type="evidence" value="ECO:0007669"/>
    <property type="project" value="InterPro"/>
</dbReference>
<evidence type="ECO:0000256" key="1">
    <source>
        <dbReference type="ARBA" id="ARBA00023015"/>
    </source>
</evidence>
<reference evidence="5 6" key="1">
    <citation type="journal article" date="2016" name="Nat. Commun.">
        <title>Thousands of microbial genomes shed light on interconnected biogeochemical processes in an aquifer system.</title>
        <authorList>
            <person name="Anantharaman K."/>
            <person name="Brown C.T."/>
            <person name="Hug L.A."/>
            <person name="Sharon I."/>
            <person name="Castelle C.J."/>
            <person name="Probst A.J."/>
            <person name="Thomas B.C."/>
            <person name="Singh A."/>
            <person name="Wilkins M.J."/>
            <person name="Karaoz U."/>
            <person name="Brodie E.L."/>
            <person name="Williams K.H."/>
            <person name="Hubbard S.S."/>
            <person name="Banfield J.F."/>
        </authorList>
    </citation>
    <scope>NUCLEOTIDE SEQUENCE [LARGE SCALE GENOMIC DNA]</scope>
</reference>
<dbReference type="PANTHER" id="PTHR46796:SF2">
    <property type="entry name" value="TRANSCRIPTIONAL REGULATORY PROTEIN"/>
    <property type="match status" value="1"/>
</dbReference>
<dbReference type="PRINTS" id="PR00032">
    <property type="entry name" value="HTHARAC"/>
</dbReference>
<evidence type="ECO:0000256" key="2">
    <source>
        <dbReference type="ARBA" id="ARBA00023125"/>
    </source>
</evidence>
<dbReference type="AlphaFoldDB" id="A0A1F6V1Z4"/>
<organism evidence="5 6">
    <name type="scientific">Candidatus Muproteobacteria bacterium RBG_16_60_9</name>
    <dbReference type="NCBI Taxonomy" id="1817755"/>
    <lineage>
        <taxon>Bacteria</taxon>
        <taxon>Pseudomonadati</taxon>
        <taxon>Pseudomonadota</taxon>
        <taxon>Candidatus Muproteobacteria</taxon>
    </lineage>
</organism>
<accession>A0A1F6V1Z4</accession>
<sequence length="178" mass="19742">MGERWLSSLSELVFGAACIDFPGVVLHDPLVATQLSDALTPTPLPEAERKARLAQALIELLARHGRAQSSRDEIRRVGLEHALDTRSVLHMVGTDIVSRSALIRRFTRKFGLSPSRYLRNLRCVSAKPLMRQGMTVAQVAQELGFSDQAHFTREFKKIHGITPGRYQQVGYAAVHEGG</sequence>
<keyword evidence="2" id="KW-0238">DNA-binding</keyword>
<dbReference type="SUPFAM" id="SSF46689">
    <property type="entry name" value="Homeodomain-like"/>
    <property type="match status" value="1"/>
</dbReference>
<dbReference type="Pfam" id="PF12833">
    <property type="entry name" value="HTH_18"/>
    <property type="match status" value="1"/>
</dbReference>
<keyword evidence="3" id="KW-0804">Transcription</keyword>
<evidence type="ECO:0000313" key="6">
    <source>
        <dbReference type="Proteomes" id="UP000179076"/>
    </source>
</evidence>
<evidence type="ECO:0000256" key="3">
    <source>
        <dbReference type="ARBA" id="ARBA00023163"/>
    </source>
</evidence>
<name>A0A1F6V1Z4_9PROT</name>
<dbReference type="EMBL" id="MFSP01000154">
    <property type="protein sequence ID" value="OGI63454.1"/>
    <property type="molecule type" value="Genomic_DNA"/>
</dbReference>